<sequence>MTRSVRFGSGVRRISFNGSDNLGNNGDGPGCFNGSDQVLAYTDVNGSRLTGSEDCGKAEVEVELIMDLILHDGYGVSSSGRDVFDVPGSGNLATKVDSYAAYCVVWFLDMAVMLDRFM</sequence>
<gene>
    <name evidence="1" type="ORF">AMTR_s00005p00247070</name>
</gene>
<organism evidence="1 2">
    <name type="scientific">Amborella trichopoda</name>
    <dbReference type="NCBI Taxonomy" id="13333"/>
    <lineage>
        <taxon>Eukaryota</taxon>
        <taxon>Viridiplantae</taxon>
        <taxon>Streptophyta</taxon>
        <taxon>Embryophyta</taxon>
        <taxon>Tracheophyta</taxon>
        <taxon>Spermatophyta</taxon>
        <taxon>Magnoliopsida</taxon>
        <taxon>Amborellales</taxon>
        <taxon>Amborellaceae</taxon>
        <taxon>Amborella</taxon>
    </lineage>
</organism>
<evidence type="ECO:0000313" key="1">
    <source>
        <dbReference type="EMBL" id="ERN06871.1"/>
    </source>
</evidence>
<keyword evidence="2" id="KW-1185">Reference proteome</keyword>
<evidence type="ECO:0000313" key="2">
    <source>
        <dbReference type="Proteomes" id="UP000017836"/>
    </source>
</evidence>
<dbReference type="HOGENOM" id="CLU_2076248_0_0_1"/>
<dbReference type="AlphaFoldDB" id="W1PGV3"/>
<proteinExistence type="predicted"/>
<dbReference type="EMBL" id="KI393866">
    <property type="protein sequence ID" value="ERN06871.1"/>
    <property type="molecule type" value="Genomic_DNA"/>
</dbReference>
<protein>
    <submittedName>
        <fullName evidence="1">Uncharacterized protein</fullName>
    </submittedName>
</protein>
<dbReference type="Gramene" id="ERN06871">
    <property type="protein sequence ID" value="ERN06871"/>
    <property type="gene ID" value="AMTR_s00005p00247070"/>
</dbReference>
<reference evidence="2" key="1">
    <citation type="journal article" date="2013" name="Science">
        <title>The Amborella genome and the evolution of flowering plants.</title>
        <authorList>
            <consortium name="Amborella Genome Project"/>
        </authorList>
    </citation>
    <scope>NUCLEOTIDE SEQUENCE [LARGE SCALE GENOMIC DNA]</scope>
</reference>
<accession>W1PGV3</accession>
<name>W1PGV3_AMBTC</name>
<dbReference type="Proteomes" id="UP000017836">
    <property type="component" value="Unassembled WGS sequence"/>
</dbReference>